<feature type="domain" description="FecR protein" evidence="1">
    <location>
        <begin position="129"/>
        <end position="219"/>
    </location>
</feature>
<dbReference type="Pfam" id="PF16220">
    <property type="entry name" value="DUF4880"/>
    <property type="match status" value="1"/>
</dbReference>
<feature type="domain" description="FecR N-terminal" evidence="2">
    <location>
        <begin position="18"/>
        <end position="58"/>
    </location>
</feature>
<dbReference type="PANTHER" id="PTHR30273:SF2">
    <property type="entry name" value="PROTEIN FECR"/>
    <property type="match status" value="1"/>
</dbReference>
<dbReference type="Gene3D" id="3.55.50.30">
    <property type="match status" value="1"/>
</dbReference>
<accession>A0ABT6APL7</accession>
<gene>
    <name evidence="3" type="ORF">P3W85_16485</name>
</gene>
<evidence type="ECO:0000313" key="4">
    <source>
        <dbReference type="Proteomes" id="UP001216674"/>
    </source>
</evidence>
<dbReference type="PIRSF" id="PIRSF018266">
    <property type="entry name" value="FecR"/>
    <property type="match status" value="1"/>
</dbReference>
<evidence type="ECO:0000259" key="1">
    <source>
        <dbReference type="Pfam" id="PF04773"/>
    </source>
</evidence>
<comment type="caution">
    <text evidence="3">The sequence shown here is derived from an EMBL/GenBank/DDBJ whole genome shotgun (WGS) entry which is preliminary data.</text>
</comment>
<reference evidence="3 4" key="1">
    <citation type="submission" date="2023-03" db="EMBL/GenBank/DDBJ databases">
        <title>Draft assemblies of triclosan tolerant bacteria isolated from returned activated sludge.</title>
        <authorList>
            <person name="Van Hamelsveld S."/>
        </authorList>
    </citation>
    <scope>NUCLEOTIDE SEQUENCE [LARGE SCALE GENOMIC DNA]</scope>
    <source>
        <strain evidence="3 4">GW210010_S58</strain>
    </source>
</reference>
<evidence type="ECO:0000259" key="2">
    <source>
        <dbReference type="Pfam" id="PF16220"/>
    </source>
</evidence>
<organism evidence="3 4">
    <name type="scientific">Cupriavidus basilensis</name>
    <dbReference type="NCBI Taxonomy" id="68895"/>
    <lineage>
        <taxon>Bacteria</taxon>
        <taxon>Pseudomonadati</taxon>
        <taxon>Pseudomonadota</taxon>
        <taxon>Betaproteobacteria</taxon>
        <taxon>Burkholderiales</taxon>
        <taxon>Burkholderiaceae</taxon>
        <taxon>Cupriavidus</taxon>
    </lineage>
</organism>
<evidence type="ECO:0000313" key="3">
    <source>
        <dbReference type="EMBL" id="MDF3834541.1"/>
    </source>
</evidence>
<dbReference type="InterPro" id="IPR006860">
    <property type="entry name" value="FecR"/>
</dbReference>
<dbReference type="EMBL" id="JARJLM010000280">
    <property type="protein sequence ID" value="MDF3834541.1"/>
    <property type="molecule type" value="Genomic_DNA"/>
</dbReference>
<dbReference type="Proteomes" id="UP001216674">
    <property type="component" value="Unassembled WGS sequence"/>
</dbReference>
<dbReference type="RefSeq" id="WP_276265562.1">
    <property type="nucleotide sequence ID" value="NZ_JARJLM010000280.1"/>
</dbReference>
<keyword evidence="4" id="KW-1185">Reference proteome</keyword>
<dbReference type="Gene3D" id="2.60.120.1440">
    <property type="match status" value="1"/>
</dbReference>
<dbReference type="Pfam" id="PF04773">
    <property type="entry name" value="FecR"/>
    <property type="match status" value="1"/>
</dbReference>
<dbReference type="InterPro" id="IPR032623">
    <property type="entry name" value="FecR_N"/>
</dbReference>
<protein>
    <submittedName>
        <fullName evidence="3">FecR domain-containing protein</fullName>
    </submittedName>
</protein>
<proteinExistence type="predicted"/>
<dbReference type="PANTHER" id="PTHR30273">
    <property type="entry name" value="PERIPLASMIC SIGNAL SENSOR AND SIGMA FACTOR ACTIVATOR FECR-RELATED"/>
    <property type="match status" value="1"/>
</dbReference>
<name>A0ABT6APL7_9BURK</name>
<sequence>MKTPVDDHAGSADELRSQARVWLRLLTSTEVKAYDTEGFQRWLRSSPAHQAAFSEAKRRWDALEPASRAFLLKHPKAAEAHVLALRGTHHGRRAFLGAAVSAAAVAGVAIAYPPARLWPAPAEWGADDRTATGEQRTLALAGRAHVTLNTQTSIRRRAAGAGTTGIDLLVGEAAVDLPAGGPPFAVAAGAGRSLAQSGRFEVRYLDGKVCVSCLDGVVRVEHPAGVRALNACQQTVYDADALSSVASIEPAAVSAWRRGELVFNESRLIDVLAEINRYRSGRVVLMNAAVRNGPVSGRFHIASLDSVLAQLQQMFDLHARLLPGGLLILT</sequence>
<dbReference type="InterPro" id="IPR012373">
    <property type="entry name" value="Ferrdict_sens_TM"/>
</dbReference>